<evidence type="ECO:0000256" key="3">
    <source>
        <dbReference type="PROSITE-ProRule" id="PRU00339"/>
    </source>
</evidence>
<dbReference type="AlphaFoldDB" id="A0A0K1P9W6"/>
<keyword evidence="1" id="KW-0677">Repeat</keyword>
<gene>
    <name evidence="4" type="ORF">AKJ08_0715</name>
</gene>
<dbReference type="SUPFAM" id="SSF48452">
    <property type="entry name" value="TPR-like"/>
    <property type="match status" value="1"/>
</dbReference>
<dbReference type="PANTHER" id="PTHR45586">
    <property type="entry name" value="TPR REPEAT-CONTAINING PROTEIN PA4667"/>
    <property type="match status" value="1"/>
</dbReference>
<dbReference type="InterPro" id="IPR051012">
    <property type="entry name" value="CellSynth/LPSAsmb/PSIAsmb"/>
</dbReference>
<dbReference type="OrthoDB" id="5482461at2"/>
<sequence>MDKNKVIQAATKLVQKGQLDKAIAEYEKVRKADPKDVRILLKIGELQQKKGENVEAARTLLDAAKSYASDGFFLKAVAVYKQIVKLDPSRIDVNLQLAELYQQLGLMTDAMTQLQQVANHQERGGQPEVALETLRRMVDLDPENVGSRIKLGELFAQQGKTEDGLRELRLAAEHLKSHNRLDDYLRVAERVATLAPEDLALSRELAGCSSRGGIPTGRSPACR</sequence>
<name>A0A0K1P9W6_9BACT</name>
<dbReference type="InterPro" id="IPR019734">
    <property type="entry name" value="TPR_rpt"/>
</dbReference>
<organism evidence="4 5">
    <name type="scientific">Vulgatibacter incomptus</name>
    <dbReference type="NCBI Taxonomy" id="1391653"/>
    <lineage>
        <taxon>Bacteria</taxon>
        <taxon>Pseudomonadati</taxon>
        <taxon>Myxococcota</taxon>
        <taxon>Myxococcia</taxon>
        <taxon>Myxococcales</taxon>
        <taxon>Cystobacterineae</taxon>
        <taxon>Vulgatibacteraceae</taxon>
        <taxon>Vulgatibacter</taxon>
    </lineage>
</organism>
<dbReference type="Gene3D" id="1.25.40.10">
    <property type="entry name" value="Tetratricopeptide repeat domain"/>
    <property type="match status" value="3"/>
</dbReference>
<reference evidence="4 5" key="1">
    <citation type="submission" date="2015-08" db="EMBL/GenBank/DDBJ databases">
        <authorList>
            <person name="Babu N.S."/>
            <person name="Beckwith C.J."/>
            <person name="Beseler K.G."/>
            <person name="Brison A."/>
            <person name="Carone J.V."/>
            <person name="Caskin T.P."/>
            <person name="Diamond M."/>
            <person name="Durham M.E."/>
            <person name="Foxe J.M."/>
            <person name="Go M."/>
            <person name="Henderson B.A."/>
            <person name="Jones I.B."/>
            <person name="McGettigan J.A."/>
            <person name="Micheletti S.J."/>
            <person name="Nasrallah M.E."/>
            <person name="Ortiz D."/>
            <person name="Piller C.R."/>
            <person name="Privatt S.R."/>
            <person name="Schneider S.L."/>
            <person name="Sharp S."/>
            <person name="Smith T.C."/>
            <person name="Stanton J.D."/>
            <person name="Ullery H.E."/>
            <person name="Wilson R.J."/>
            <person name="Serrano M.G."/>
            <person name="Buck G."/>
            <person name="Lee V."/>
            <person name="Wang Y."/>
            <person name="Carvalho R."/>
            <person name="Voegtly L."/>
            <person name="Shi R."/>
            <person name="Duckworth R."/>
            <person name="Johnson A."/>
            <person name="Loviza R."/>
            <person name="Walstead R."/>
            <person name="Shah Z."/>
            <person name="Kiflezghi M."/>
            <person name="Wade K."/>
            <person name="Ball S.L."/>
            <person name="Bradley K.W."/>
            <person name="Asai D.J."/>
            <person name="Bowman C.A."/>
            <person name="Russell D.A."/>
            <person name="Pope W.H."/>
            <person name="Jacobs-Sera D."/>
            <person name="Hendrix R.W."/>
            <person name="Hatfull G.F."/>
        </authorList>
    </citation>
    <scope>NUCLEOTIDE SEQUENCE [LARGE SCALE GENOMIC DNA]</scope>
    <source>
        <strain evidence="4 5">DSM 27710</strain>
    </source>
</reference>
<dbReference type="RefSeq" id="WP_050724793.1">
    <property type="nucleotide sequence ID" value="NZ_CP012332.1"/>
</dbReference>
<protein>
    <submittedName>
        <fullName evidence="4">TPR domain protein, putative</fullName>
    </submittedName>
</protein>
<evidence type="ECO:0000313" key="5">
    <source>
        <dbReference type="Proteomes" id="UP000055590"/>
    </source>
</evidence>
<feature type="repeat" description="TPR" evidence="3">
    <location>
        <begin position="57"/>
        <end position="90"/>
    </location>
</feature>
<dbReference type="KEGG" id="vin:AKJ08_0715"/>
<evidence type="ECO:0000256" key="2">
    <source>
        <dbReference type="ARBA" id="ARBA00022803"/>
    </source>
</evidence>
<dbReference type="Pfam" id="PF13414">
    <property type="entry name" value="TPR_11"/>
    <property type="match status" value="1"/>
</dbReference>
<dbReference type="STRING" id="1391653.AKJ08_0715"/>
<keyword evidence="5" id="KW-1185">Reference proteome</keyword>
<dbReference type="Proteomes" id="UP000055590">
    <property type="component" value="Chromosome"/>
</dbReference>
<dbReference type="Pfam" id="PF14559">
    <property type="entry name" value="TPR_19"/>
    <property type="match status" value="1"/>
</dbReference>
<dbReference type="PROSITE" id="PS50005">
    <property type="entry name" value="TPR"/>
    <property type="match status" value="1"/>
</dbReference>
<dbReference type="EMBL" id="CP012332">
    <property type="protein sequence ID" value="AKU90328.1"/>
    <property type="molecule type" value="Genomic_DNA"/>
</dbReference>
<evidence type="ECO:0000256" key="1">
    <source>
        <dbReference type="ARBA" id="ARBA00022737"/>
    </source>
</evidence>
<evidence type="ECO:0000313" key="4">
    <source>
        <dbReference type="EMBL" id="AKU90328.1"/>
    </source>
</evidence>
<dbReference type="InterPro" id="IPR011990">
    <property type="entry name" value="TPR-like_helical_dom_sf"/>
</dbReference>
<dbReference type="PANTHER" id="PTHR45586:SF1">
    <property type="entry name" value="LIPOPOLYSACCHARIDE ASSEMBLY PROTEIN B"/>
    <property type="match status" value="1"/>
</dbReference>
<proteinExistence type="predicted"/>
<keyword evidence="2 3" id="KW-0802">TPR repeat</keyword>
<accession>A0A0K1P9W6</accession>